<protein>
    <submittedName>
        <fullName evidence="1">Uncharacterized protein</fullName>
    </submittedName>
</protein>
<reference evidence="1 2" key="1">
    <citation type="submission" date="2024-01" db="EMBL/GenBank/DDBJ databases">
        <title>The genomes of 5 underutilized Papilionoideae crops provide insights into root nodulation and disease resistanc.</title>
        <authorList>
            <person name="Yuan L."/>
        </authorList>
    </citation>
    <scope>NUCLEOTIDE SEQUENCE [LARGE SCALE GENOMIC DNA]</scope>
    <source>
        <strain evidence="1">ZHUSHIDOU_FW_LH</strain>
        <tissue evidence="1">Leaf</tissue>
    </source>
</reference>
<organism evidence="1 2">
    <name type="scientific">Crotalaria pallida</name>
    <name type="common">Smooth rattlebox</name>
    <name type="synonym">Crotalaria striata</name>
    <dbReference type="NCBI Taxonomy" id="3830"/>
    <lineage>
        <taxon>Eukaryota</taxon>
        <taxon>Viridiplantae</taxon>
        <taxon>Streptophyta</taxon>
        <taxon>Embryophyta</taxon>
        <taxon>Tracheophyta</taxon>
        <taxon>Spermatophyta</taxon>
        <taxon>Magnoliopsida</taxon>
        <taxon>eudicotyledons</taxon>
        <taxon>Gunneridae</taxon>
        <taxon>Pentapetalae</taxon>
        <taxon>rosids</taxon>
        <taxon>fabids</taxon>
        <taxon>Fabales</taxon>
        <taxon>Fabaceae</taxon>
        <taxon>Papilionoideae</taxon>
        <taxon>50 kb inversion clade</taxon>
        <taxon>genistoids sensu lato</taxon>
        <taxon>core genistoids</taxon>
        <taxon>Crotalarieae</taxon>
        <taxon>Crotalaria</taxon>
    </lineage>
</organism>
<evidence type="ECO:0000313" key="1">
    <source>
        <dbReference type="EMBL" id="KAK7267327.1"/>
    </source>
</evidence>
<sequence length="138" mass="15866">MLSSLDLRINVNVSKHAKCSLNATVFLSLQYPISILLSGRTDLTTISELRLRSRLICKEENKKQIGVFKINKWSISFYFRHSCPHFPTTKINHNTLDLIRVNFPLLSIIILRAIIIPHTTTHSLHLPFPLCNEKLEGF</sequence>
<proteinExistence type="predicted"/>
<comment type="caution">
    <text evidence="1">The sequence shown here is derived from an EMBL/GenBank/DDBJ whole genome shotgun (WGS) entry which is preliminary data.</text>
</comment>
<gene>
    <name evidence="1" type="ORF">RIF29_19996</name>
</gene>
<name>A0AAN9F0V9_CROPI</name>
<accession>A0AAN9F0V9</accession>
<dbReference type="AlphaFoldDB" id="A0AAN9F0V9"/>
<keyword evidence="2" id="KW-1185">Reference proteome</keyword>
<dbReference type="Proteomes" id="UP001372338">
    <property type="component" value="Unassembled WGS sequence"/>
</dbReference>
<dbReference type="EMBL" id="JAYWIO010000004">
    <property type="protein sequence ID" value="KAK7267327.1"/>
    <property type="molecule type" value="Genomic_DNA"/>
</dbReference>
<evidence type="ECO:0000313" key="2">
    <source>
        <dbReference type="Proteomes" id="UP001372338"/>
    </source>
</evidence>